<name>A0ABS9Q346_9MICO</name>
<feature type="region of interest" description="Disordered" evidence="1">
    <location>
        <begin position="1"/>
        <end position="20"/>
    </location>
</feature>
<keyword evidence="2" id="KW-1133">Transmembrane helix</keyword>
<protein>
    <submittedName>
        <fullName evidence="3">Uncharacterized protein</fullName>
    </submittedName>
</protein>
<evidence type="ECO:0000256" key="1">
    <source>
        <dbReference type="SAM" id="MobiDB-lite"/>
    </source>
</evidence>
<dbReference type="Proteomes" id="UP001521931">
    <property type="component" value="Unassembled WGS sequence"/>
</dbReference>
<feature type="transmembrane region" description="Helical" evidence="2">
    <location>
        <begin position="50"/>
        <end position="71"/>
    </location>
</feature>
<evidence type="ECO:0000313" key="4">
    <source>
        <dbReference type="Proteomes" id="UP001521931"/>
    </source>
</evidence>
<proteinExistence type="predicted"/>
<organism evidence="3 4">
    <name type="scientific">Arsenicicoccus bolidensis</name>
    <dbReference type="NCBI Taxonomy" id="229480"/>
    <lineage>
        <taxon>Bacteria</taxon>
        <taxon>Bacillati</taxon>
        <taxon>Actinomycetota</taxon>
        <taxon>Actinomycetes</taxon>
        <taxon>Micrococcales</taxon>
        <taxon>Intrasporangiaceae</taxon>
        <taxon>Arsenicicoccus</taxon>
    </lineage>
</organism>
<reference evidence="3 4" key="1">
    <citation type="submission" date="2022-02" db="EMBL/GenBank/DDBJ databases">
        <title>Uncovering new skin microbiome diversity through culturing and metagenomics.</title>
        <authorList>
            <person name="Conlan S."/>
            <person name="Deming C."/>
            <person name="Nisc Comparative Sequencing Program N."/>
            <person name="Segre J.A."/>
        </authorList>
    </citation>
    <scope>NUCLEOTIDE SEQUENCE [LARGE SCALE GENOMIC DNA]</scope>
    <source>
        <strain evidence="3 4">ACRQZ</strain>
    </source>
</reference>
<dbReference type="EMBL" id="JAKRCV010000016">
    <property type="protein sequence ID" value="MCG7321665.1"/>
    <property type="molecule type" value="Genomic_DNA"/>
</dbReference>
<feature type="transmembrane region" description="Helical" evidence="2">
    <location>
        <begin position="25"/>
        <end position="44"/>
    </location>
</feature>
<dbReference type="NCBIfam" id="NF041681">
    <property type="entry name" value="HGxxPAAW"/>
    <property type="match status" value="1"/>
</dbReference>
<gene>
    <name evidence="3" type="ORF">MHL29_07125</name>
</gene>
<accession>A0ABS9Q346</accession>
<dbReference type="InterPro" id="IPR046550">
    <property type="entry name" value="DUF6704"/>
</dbReference>
<keyword evidence="2" id="KW-0812">Transmembrane</keyword>
<keyword evidence="2" id="KW-0472">Membrane</keyword>
<dbReference type="RefSeq" id="WP_019286089.1">
    <property type="nucleotide sequence ID" value="NZ_DAMCVA010000006.1"/>
</dbReference>
<evidence type="ECO:0000256" key="2">
    <source>
        <dbReference type="SAM" id="Phobius"/>
    </source>
</evidence>
<comment type="caution">
    <text evidence="3">The sequence shown here is derived from an EMBL/GenBank/DDBJ whole genome shotgun (WGS) entry which is preliminary data.</text>
</comment>
<dbReference type="Pfam" id="PF20447">
    <property type="entry name" value="DUF6704"/>
    <property type="match status" value="1"/>
</dbReference>
<evidence type="ECO:0000313" key="3">
    <source>
        <dbReference type="EMBL" id="MCG7321665.1"/>
    </source>
</evidence>
<sequence>MIEDRPDAAPSANEQATHDTHGQSIAAWATVGVMLLGAVVTSLAVVFANWFWIIVGAVIVVAGPVLGSVLVKAGYGAGGPKDSFTNSPHHR</sequence>
<keyword evidence="4" id="KW-1185">Reference proteome</keyword>